<name>A0A5C3NAK4_9AGAM</name>
<accession>A0A5C3NAK4</accession>
<proteinExistence type="predicted"/>
<evidence type="ECO:0000313" key="2">
    <source>
        <dbReference type="Proteomes" id="UP000305948"/>
    </source>
</evidence>
<dbReference type="Proteomes" id="UP000305948">
    <property type="component" value="Unassembled WGS sequence"/>
</dbReference>
<sequence>MRLSGRIRRRCFANVVFPEHVAPLQHELAWIPSASYIEADEQSDQQTFLCARYCAVKKSNSEESCSGSPVRRWYSESKHVPLSWTALLPEDGAHRTLGEICVNGRSAGRDTPLGSLDLTVYSWKHLNRSLNPTFNATVYHSSISLSGQLYQGSISDPSPPS</sequence>
<evidence type="ECO:0000313" key="1">
    <source>
        <dbReference type="EMBL" id="TFK53897.1"/>
    </source>
</evidence>
<dbReference type="AlphaFoldDB" id="A0A5C3NAK4"/>
<protein>
    <submittedName>
        <fullName evidence="1">Uncharacterized protein</fullName>
    </submittedName>
</protein>
<reference evidence="1 2" key="1">
    <citation type="journal article" date="2019" name="Nat. Ecol. Evol.">
        <title>Megaphylogeny resolves global patterns of mushroom evolution.</title>
        <authorList>
            <person name="Varga T."/>
            <person name="Krizsan K."/>
            <person name="Foldi C."/>
            <person name="Dima B."/>
            <person name="Sanchez-Garcia M."/>
            <person name="Sanchez-Ramirez S."/>
            <person name="Szollosi G.J."/>
            <person name="Szarkandi J.G."/>
            <person name="Papp V."/>
            <person name="Albert L."/>
            <person name="Andreopoulos W."/>
            <person name="Angelini C."/>
            <person name="Antonin V."/>
            <person name="Barry K.W."/>
            <person name="Bougher N.L."/>
            <person name="Buchanan P."/>
            <person name="Buyck B."/>
            <person name="Bense V."/>
            <person name="Catcheside P."/>
            <person name="Chovatia M."/>
            <person name="Cooper J."/>
            <person name="Damon W."/>
            <person name="Desjardin D."/>
            <person name="Finy P."/>
            <person name="Geml J."/>
            <person name="Haridas S."/>
            <person name="Hughes K."/>
            <person name="Justo A."/>
            <person name="Karasinski D."/>
            <person name="Kautmanova I."/>
            <person name="Kiss B."/>
            <person name="Kocsube S."/>
            <person name="Kotiranta H."/>
            <person name="LaButti K.M."/>
            <person name="Lechner B.E."/>
            <person name="Liimatainen K."/>
            <person name="Lipzen A."/>
            <person name="Lukacs Z."/>
            <person name="Mihaltcheva S."/>
            <person name="Morgado L.N."/>
            <person name="Niskanen T."/>
            <person name="Noordeloos M.E."/>
            <person name="Ohm R.A."/>
            <person name="Ortiz-Santana B."/>
            <person name="Ovrebo C."/>
            <person name="Racz N."/>
            <person name="Riley R."/>
            <person name="Savchenko A."/>
            <person name="Shiryaev A."/>
            <person name="Soop K."/>
            <person name="Spirin V."/>
            <person name="Szebenyi C."/>
            <person name="Tomsovsky M."/>
            <person name="Tulloss R.E."/>
            <person name="Uehling J."/>
            <person name="Grigoriev I.V."/>
            <person name="Vagvolgyi C."/>
            <person name="Papp T."/>
            <person name="Martin F.M."/>
            <person name="Miettinen O."/>
            <person name="Hibbett D.S."/>
            <person name="Nagy L.G."/>
        </authorList>
    </citation>
    <scope>NUCLEOTIDE SEQUENCE [LARGE SCALE GENOMIC DNA]</scope>
    <source>
        <strain evidence="1 2">OMC1185</strain>
    </source>
</reference>
<gene>
    <name evidence="1" type="ORF">OE88DRAFT_1129422</name>
</gene>
<keyword evidence="2" id="KW-1185">Reference proteome</keyword>
<organism evidence="1 2">
    <name type="scientific">Heliocybe sulcata</name>
    <dbReference type="NCBI Taxonomy" id="5364"/>
    <lineage>
        <taxon>Eukaryota</taxon>
        <taxon>Fungi</taxon>
        <taxon>Dikarya</taxon>
        <taxon>Basidiomycota</taxon>
        <taxon>Agaricomycotina</taxon>
        <taxon>Agaricomycetes</taxon>
        <taxon>Gloeophyllales</taxon>
        <taxon>Gloeophyllaceae</taxon>
        <taxon>Heliocybe</taxon>
    </lineage>
</organism>
<dbReference type="EMBL" id="ML213506">
    <property type="protein sequence ID" value="TFK53897.1"/>
    <property type="molecule type" value="Genomic_DNA"/>
</dbReference>